<keyword evidence="1" id="KW-0812">Transmembrane</keyword>
<dbReference type="OrthoDB" id="7867991at2"/>
<evidence type="ECO:0000256" key="1">
    <source>
        <dbReference type="SAM" id="Phobius"/>
    </source>
</evidence>
<reference evidence="2 3" key="1">
    <citation type="submission" date="2015-09" db="EMBL/GenBank/DDBJ databases">
        <authorList>
            <consortium name="Swine Surveillance"/>
        </authorList>
    </citation>
    <scope>NUCLEOTIDE SEQUENCE [LARGE SCALE GENOMIC DNA]</scope>
    <source>
        <strain evidence="2 3">CECT 4357</strain>
    </source>
</reference>
<evidence type="ECO:0000313" key="3">
    <source>
        <dbReference type="Proteomes" id="UP000051587"/>
    </source>
</evidence>
<dbReference type="STRING" id="53501.SAMN04488043_103337"/>
<keyword evidence="1" id="KW-1133">Transmembrane helix</keyword>
<dbReference type="AlphaFoldDB" id="A0A0N7LUB4"/>
<protein>
    <recommendedName>
        <fullName evidence="4">Integral membrane protein</fullName>
    </recommendedName>
</protein>
<dbReference type="RefSeq" id="WP_058261240.1">
    <property type="nucleotide sequence ID" value="NZ_CP051181.1"/>
</dbReference>
<accession>A0A0N7LUB4</accession>
<gene>
    <name evidence="2" type="ORF">TG4357_00437</name>
</gene>
<proteinExistence type="predicted"/>
<sequence>MVITNHNMNLGQVAERAGRAGNLLRGLFVFAGVVLCLAAFGLWLVPANLSGPDAIPIRAALTFLFIGVGFLLFRMGRQDGREELAIDFNAGRLLYMERGADGIARLRGSFDLAELDSLDAKGNRLIAHAHGGEVLRVALAGNIPDAACNRIAECFGAARA</sequence>
<dbReference type="Proteomes" id="UP000051587">
    <property type="component" value="Unassembled WGS sequence"/>
</dbReference>
<evidence type="ECO:0000313" key="2">
    <source>
        <dbReference type="EMBL" id="CUH63026.1"/>
    </source>
</evidence>
<feature type="transmembrane region" description="Helical" evidence="1">
    <location>
        <begin position="23"/>
        <end position="43"/>
    </location>
</feature>
<organism evidence="2 3">
    <name type="scientific">Thalassovita gelatinovora</name>
    <name type="common">Thalassobius gelatinovorus</name>
    <dbReference type="NCBI Taxonomy" id="53501"/>
    <lineage>
        <taxon>Bacteria</taxon>
        <taxon>Pseudomonadati</taxon>
        <taxon>Pseudomonadota</taxon>
        <taxon>Alphaproteobacteria</taxon>
        <taxon>Rhodobacterales</taxon>
        <taxon>Roseobacteraceae</taxon>
        <taxon>Thalassovita</taxon>
    </lineage>
</organism>
<keyword evidence="3" id="KW-1185">Reference proteome</keyword>
<name>A0A0N7LUB4_THAGE</name>
<keyword evidence="1" id="KW-0472">Membrane</keyword>
<feature type="transmembrane region" description="Helical" evidence="1">
    <location>
        <begin position="55"/>
        <end position="73"/>
    </location>
</feature>
<dbReference type="EMBL" id="CYSA01000005">
    <property type="protein sequence ID" value="CUH63026.1"/>
    <property type="molecule type" value="Genomic_DNA"/>
</dbReference>
<evidence type="ECO:0008006" key="4">
    <source>
        <dbReference type="Google" id="ProtNLM"/>
    </source>
</evidence>